<name>A0ABY2RV79_9PSEU</name>
<evidence type="ECO:0000313" key="3">
    <source>
        <dbReference type="Proteomes" id="UP000309992"/>
    </source>
</evidence>
<proteinExistence type="predicted"/>
<keyword evidence="2" id="KW-0238">DNA-binding</keyword>
<dbReference type="Gene3D" id="3.30.450.40">
    <property type="match status" value="1"/>
</dbReference>
<feature type="domain" description="HTH LytTR-type" evidence="1">
    <location>
        <begin position="365"/>
        <end position="472"/>
    </location>
</feature>
<keyword evidence="3" id="KW-1185">Reference proteome</keyword>
<dbReference type="Proteomes" id="UP000309992">
    <property type="component" value="Unassembled WGS sequence"/>
</dbReference>
<dbReference type="PANTHER" id="PTHR37299:SF1">
    <property type="entry name" value="STAGE 0 SPORULATION PROTEIN A HOMOLOG"/>
    <property type="match status" value="1"/>
</dbReference>
<dbReference type="EMBL" id="SWMS01000029">
    <property type="protein sequence ID" value="TKG61890.1"/>
    <property type="molecule type" value="Genomic_DNA"/>
</dbReference>
<comment type="caution">
    <text evidence="2">The sequence shown here is derived from an EMBL/GenBank/DDBJ whole genome shotgun (WGS) entry which is preliminary data.</text>
</comment>
<dbReference type="PROSITE" id="PS50930">
    <property type="entry name" value="HTH_LYTTR"/>
    <property type="match status" value="1"/>
</dbReference>
<dbReference type="InterPro" id="IPR046947">
    <property type="entry name" value="LytR-like"/>
</dbReference>
<evidence type="ECO:0000313" key="2">
    <source>
        <dbReference type="EMBL" id="TKG61890.1"/>
    </source>
</evidence>
<accession>A0ABY2RV79</accession>
<dbReference type="InterPro" id="IPR007492">
    <property type="entry name" value="LytTR_DNA-bd_dom"/>
</dbReference>
<dbReference type="Pfam" id="PF04397">
    <property type="entry name" value="LytTR"/>
    <property type="match status" value="1"/>
</dbReference>
<reference evidence="2 3" key="1">
    <citation type="journal article" date="2015" name="Antonie Van Leeuwenhoek">
        <title>Prauserella endophytica sp. nov., an endophytic actinobacterium isolated from Tamarix taklamakanensis.</title>
        <authorList>
            <person name="Liu J.M."/>
            <person name="Habden X."/>
            <person name="Guo L."/>
            <person name="Tuo L."/>
            <person name="Jiang Z.K."/>
            <person name="Liu S.W."/>
            <person name="Liu X.F."/>
            <person name="Chen L."/>
            <person name="Li R.F."/>
            <person name="Zhang Y.Q."/>
            <person name="Sun C.H."/>
        </authorList>
    </citation>
    <scope>NUCLEOTIDE SEQUENCE [LARGE SCALE GENOMIC DNA]</scope>
    <source>
        <strain evidence="2 3">CGMCC 4.7182</strain>
    </source>
</reference>
<dbReference type="InterPro" id="IPR029016">
    <property type="entry name" value="GAF-like_dom_sf"/>
</dbReference>
<gene>
    <name evidence="2" type="ORF">FCN18_33150</name>
</gene>
<evidence type="ECO:0000259" key="1">
    <source>
        <dbReference type="PROSITE" id="PS50930"/>
    </source>
</evidence>
<dbReference type="SMART" id="SM00850">
    <property type="entry name" value="LytTR"/>
    <property type="match status" value="1"/>
</dbReference>
<protein>
    <submittedName>
        <fullName evidence="2">DNA-binding protein</fullName>
    </submittedName>
</protein>
<dbReference type="PANTHER" id="PTHR37299">
    <property type="entry name" value="TRANSCRIPTIONAL REGULATOR-RELATED"/>
    <property type="match status" value="1"/>
</dbReference>
<organism evidence="2 3">
    <name type="scientific">Prauserella endophytica</name>
    <dbReference type="NCBI Taxonomy" id="1592324"/>
    <lineage>
        <taxon>Bacteria</taxon>
        <taxon>Bacillati</taxon>
        <taxon>Actinomycetota</taxon>
        <taxon>Actinomycetes</taxon>
        <taxon>Pseudonocardiales</taxon>
        <taxon>Pseudonocardiaceae</taxon>
        <taxon>Prauserella</taxon>
        <taxon>Prauserella coralliicola group</taxon>
    </lineage>
</organism>
<sequence>MNQGRFSTMRDAHRLEPVAANPGSGTVLAAWERFVQGEDQVPAVRPLVAISWHRCREQYRVDPHLTAAPIAVAEPDRTPEHDVVFAELGFRAASVAHEMGNLGGVVTVTDATGRILAEWGDQATLARATDSNLAPWFCWSECAAGTNGMGTALEAHGPISIRGPEHWCQAFHNWVCAGVAVRDVVTREPIAVLNISCWRSQLPAAAGSWLANAATLTQCTLKKHARDSGAELVAAFTQARAHSTAMLAALDTAGKVVIADDMASVLMGVPASTPAVDPTLRWNPGLPELVGAVRYAVRQAAHNPDWVGSTQIFTHLADEPTSISIRPVFSSGRLIGNLVSFGASDGAPLPQAEASASPRAQPRRLVATRDNRMVLLRLPEVAFAESEGNDVLLATDQGRLRAASPGLDKLDGELADAGFLRVHRRYVVNLSRIREVERGRKGELSLVMDDRTNTMVPVSRRNAPAVRRALEI</sequence>
<dbReference type="GO" id="GO:0003677">
    <property type="term" value="F:DNA binding"/>
    <property type="evidence" value="ECO:0007669"/>
    <property type="project" value="UniProtKB-KW"/>
</dbReference>
<dbReference type="Gene3D" id="2.40.50.1020">
    <property type="entry name" value="LytTr DNA-binding domain"/>
    <property type="match status" value="1"/>
</dbReference>